<evidence type="ECO:0000313" key="2">
    <source>
        <dbReference type="EMBL" id="OAV92324.1"/>
    </source>
</evidence>
<feature type="region of interest" description="Disordered" evidence="1">
    <location>
        <begin position="1"/>
        <end position="88"/>
    </location>
</feature>
<dbReference type="EnsemblFungi" id="PTTG_12119-t43_1">
    <property type="protein sequence ID" value="PTTG_12119-t43_1-p1"/>
    <property type="gene ID" value="PTTG_12119"/>
</dbReference>
<reference evidence="2" key="1">
    <citation type="submission" date="2009-11" db="EMBL/GenBank/DDBJ databases">
        <authorList>
            <consortium name="The Broad Institute Genome Sequencing Platform"/>
            <person name="Ward D."/>
            <person name="Feldgarden M."/>
            <person name="Earl A."/>
            <person name="Young S.K."/>
            <person name="Zeng Q."/>
            <person name="Koehrsen M."/>
            <person name="Alvarado L."/>
            <person name="Berlin A."/>
            <person name="Bochicchio J."/>
            <person name="Borenstein D."/>
            <person name="Chapman S.B."/>
            <person name="Chen Z."/>
            <person name="Engels R."/>
            <person name="Freedman E."/>
            <person name="Gellesch M."/>
            <person name="Goldberg J."/>
            <person name="Griggs A."/>
            <person name="Gujja S."/>
            <person name="Heilman E."/>
            <person name="Heiman D."/>
            <person name="Hepburn T."/>
            <person name="Howarth C."/>
            <person name="Jen D."/>
            <person name="Larson L."/>
            <person name="Lewis B."/>
            <person name="Mehta T."/>
            <person name="Park D."/>
            <person name="Pearson M."/>
            <person name="Roberts A."/>
            <person name="Saif S."/>
            <person name="Shea T."/>
            <person name="Shenoy N."/>
            <person name="Sisk P."/>
            <person name="Stolte C."/>
            <person name="Sykes S."/>
            <person name="Thomson T."/>
            <person name="Walk T."/>
            <person name="White J."/>
            <person name="Yandava C."/>
            <person name="Izard J."/>
            <person name="Baranova O.V."/>
            <person name="Blanton J.M."/>
            <person name="Tanner A.C."/>
            <person name="Dewhirst F.E."/>
            <person name="Haas B."/>
            <person name="Nusbaum C."/>
            <person name="Birren B."/>
        </authorList>
    </citation>
    <scope>NUCLEOTIDE SEQUENCE [LARGE SCALE GENOMIC DNA]</scope>
    <source>
        <strain evidence="2">1-1 BBBD Race 1</strain>
    </source>
</reference>
<accession>A0A180GIC3</accession>
<dbReference type="VEuPathDB" id="FungiDB:PTTG_12119"/>
<keyword evidence="4" id="KW-1185">Reference proteome</keyword>
<feature type="compositionally biased region" description="Polar residues" evidence="1">
    <location>
        <begin position="45"/>
        <end position="56"/>
    </location>
</feature>
<dbReference type="AlphaFoldDB" id="A0A180GIC3"/>
<name>A0A180GIC3_PUCT1</name>
<reference evidence="2" key="2">
    <citation type="submission" date="2016-05" db="EMBL/GenBank/DDBJ databases">
        <title>Comparative analysis highlights variable genome content of wheat rusts and divergence of the mating loci.</title>
        <authorList>
            <person name="Cuomo C.A."/>
            <person name="Bakkeren G."/>
            <person name="Szabo L."/>
            <person name="Khalil H."/>
            <person name="Joly D."/>
            <person name="Goldberg J."/>
            <person name="Young S."/>
            <person name="Zeng Q."/>
            <person name="Fellers J."/>
        </authorList>
    </citation>
    <scope>NUCLEOTIDE SEQUENCE [LARGE SCALE GENOMIC DNA]</scope>
    <source>
        <strain evidence="2">1-1 BBBD Race 1</strain>
    </source>
</reference>
<gene>
    <name evidence="2" type="ORF">PTTG_12119</name>
</gene>
<dbReference type="Proteomes" id="UP000005240">
    <property type="component" value="Unassembled WGS sequence"/>
</dbReference>
<feature type="region of interest" description="Disordered" evidence="1">
    <location>
        <begin position="270"/>
        <end position="298"/>
    </location>
</feature>
<reference evidence="3" key="4">
    <citation type="submission" date="2025-05" db="UniProtKB">
        <authorList>
            <consortium name="EnsemblFungi"/>
        </authorList>
    </citation>
    <scope>IDENTIFICATION</scope>
    <source>
        <strain evidence="3">isolate 1-1 / race 1 (BBBD)</strain>
    </source>
</reference>
<evidence type="ECO:0000256" key="1">
    <source>
        <dbReference type="SAM" id="MobiDB-lite"/>
    </source>
</evidence>
<dbReference type="EMBL" id="ADAS02000066">
    <property type="protein sequence ID" value="OAV92324.1"/>
    <property type="molecule type" value="Genomic_DNA"/>
</dbReference>
<evidence type="ECO:0000313" key="4">
    <source>
        <dbReference type="Proteomes" id="UP000005240"/>
    </source>
</evidence>
<reference evidence="3 4" key="3">
    <citation type="journal article" date="2017" name="G3 (Bethesda)">
        <title>Comparative analysis highlights variable genome content of wheat rusts and divergence of the mating loci.</title>
        <authorList>
            <person name="Cuomo C.A."/>
            <person name="Bakkeren G."/>
            <person name="Khalil H.B."/>
            <person name="Panwar V."/>
            <person name="Joly D."/>
            <person name="Linning R."/>
            <person name="Sakthikumar S."/>
            <person name="Song X."/>
            <person name="Adiconis X."/>
            <person name="Fan L."/>
            <person name="Goldberg J.M."/>
            <person name="Levin J.Z."/>
            <person name="Young S."/>
            <person name="Zeng Q."/>
            <person name="Anikster Y."/>
            <person name="Bruce M."/>
            <person name="Wang M."/>
            <person name="Yin C."/>
            <person name="McCallum B."/>
            <person name="Szabo L.J."/>
            <person name="Hulbert S."/>
            <person name="Chen X."/>
            <person name="Fellers J.P."/>
        </authorList>
    </citation>
    <scope>NUCLEOTIDE SEQUENCE</scope>
    <source>
        <strain evidence="3">isolate 1-1 / race 1 (BBBD)</strain>
        <strain evidence="4">Isolate 1-1 / race 1 (BBBD)</strain>
    </source>
</reference>
<evidence type="ECO:0000313" key="3">
    <source>
        <dbReference type="EnsemblFungi" id="PTTG_12119-t43_1-p1"/>
    </source>
</evidence>
<dbReference type="STRING" id="630390.A0A180GIC3"/>
<organism evidence="2">
    <name type="scientific">Puccinia triticina (isolate 1-1 / race 1 (BBBD))</name>
    <name type="common">Brown leaf rust fungus</name>
    <dbReference type="NCBI Taxonomy" id="630390"/>
    <lineage>
        <taxon>Eukaryota</taxon>
        <taxon>Fungi</taxon>
        <taxon>Dikarya</taxon>
        <taxon>Basidiomycota</taxon>
        <taxon>Pucciniomycotina</taxon>
        <taxon>Pucciniomycetes</taxon>
        <taxon>Pucciniales</taxon>
        <taxon>Pucciniaceae</taxon>
        <taxon>Puccinia</taxon>
    </lineage>
</organism>
<protein>
    <submittedName>
        <fullName evidence="2 3">Uncharacterized protein</fullName>
    </submittedName>
</protein>
<proteinExistence type="predicted"/>
<sequence length="298" mass="32733">MVEEMVKRATRRLAKNALSQGDMPQGGTLLNEQQASDDAIRTEDNSLTPNSSSTRKVQGGPELVPDGSESDDSEAFKEVPGPVEETGNETGAIAARYKALLSKVPQVPDPTDLIVVHDQQAPMAVKEPNSTSVPTVLVSNADKPKKSQKERLWEKVTEAVSNNDAENTEFFMGLYTKLSSIEVTPMTGSLAPPLAKPDILRAKSSDAVIPAINVAKRSAEKTTIVFIKGSIPRHFDVGFTPYFDKNIREFRGPLPLTIFGKDWQEDAIQAHTNKRSRSDEKDGNYTGFEYPNEWTQSL</sequence>